<dbReference type="InterPro" id="IPR036388">
    <property type="entry name" value="WH-like_DNA-bd_sf"/>
</dbReference>
<evidence type="ECO:0000259" key="4">
    <source>
        <dbReference type="PROSITE" id="PS50110"/>
    </source>
</evidence>
<dbReference type="SUPFAM" id="SSF52172">
    <property type="entry name" value="CheY-like"/>
    <property type="match status" value="1"/>
</dbReference>
<dbReference type="InterPro" id="IPR035919">
    <property type="entry name" value="EAL_sf"/>
</dbReference>
<proteinExistence type="predicted"/>
<dbReference type="Gene3D" id="3.20.20.450">
    <property type="entry name" value="EAL domain"/>
    <property type="match status" value="1"/>
</dbReference>
<dbReference type="InterPro" id="IPR016032">
    <property type="entry name" value="Sig_transdc_resp-reg_C-effctor"/>
</dbReference>
<dbReference type="PANTHER" id="PTHR33121">
    <property type="entry name" value="CYCLIC DI-GMP PHOSPHODIESTERASE PDEF"/>
    <property type="match status" value="1"/>
</dbReference>
<evidence type="ECO:0000256" key="2">
    <source>
        <dbReference type="PROSITE-ProRule" id="PRU00169"/>
    </source>
</evidence>
<dbReference type="PROSITE" id="PS50883">
    <property type="entry name" value="EAL"/>
    <property type="match status" value="1"/>
</dbReference>
<dbReference type="CDD" id="cd01948">
    <property type="entry name" value="EAL"/>
    <property type="match status" value="1"/>
</dbReference>
<accession>D2YC97</accession>
<dbReference type="AlphaFoldDB" id="D2YC97"/>
<dbReference type="SUPFAM" id="SSF46894">
    <property type="entry name" value="C-terminal effector domain of the bipartite response regulators"/>
    <property type="match status" value="1"/>
</dbReference>
<dbReference type="PRINTS" id="PR00038">
    <property type="entry name" value="HTHLUXR"/>
</dbReference>
<feature type="domain" description="HTH luxR-type" evidence="3">
    <location>
        <begin position="528"/>
        <end position="592"/>
    </location>
</feature>
<dbReference type="InterPro" id="IPR011006">
    <property type="entry name" value="CheY-like_superfamily"/>
</dbReference>
<dbReference type="SMART" id="SM00052">
    <property type="entry name" value="EAL"/>
    <property type="match status" value="1"/>
</dbReference>
<dbReference type="SMART" id="SM00448">
    <property type="entry name" value="REC"/>
    <property type="match status" value="1"/>
</dbReference>
<dbReference type="GO" id="GO:0071111">
    <property type="term" value="F:cyclic-guanylate-specific phosphodiesterase activity"/>
    <property type="evidence" value="ECO:0007669"/>
    <property type="project" value="InterPro"/>
</dbReference>
<dbReference type="PROSITE" id="PS50043">
    <property type="entry name" value="HTH_LUXR_2"/>
    <property type="match status" value="1"/>
</dbReference>
<dbReference type="InterPro" id="IPR001789">
    <property type="entry name" value="Sig_transdc_resp-reg_receiver"/>
</dbReference>
<dbReference type="EMBL" id="ACYU01000040">
    <property type="protein sequence ID" value="EEW07594.1"/>
    <property type="molecule type" value="Genomic_DNA"/>
</dbReference>
<keyword evidence="2" id="KW-0597">Phosphoprotein</keyword>
<dbReference type="Pfam" id="PF00196">
    <property type="entry name" value="GerE"/>
    <property type="match status" value="1"/>
</dbReference>
<evidence type="ECO:0000259" key="5">
    <source>
        <dbReference type="PROSITE" id="PS50883"/>
    </source>
</evidence>
<comment type="caution">
    <text evidence="6">The sequence shown here is derived from an EMBL/GenBank/DDBJ whole genome shotgun (WGS) entry which is preliminary data.</text>
</comment>
<organism evidence="6 7">
    <name type="scientific">Vibrio mimicus VM603</name>
    <dbReference type="NCBI Taxonomy" id="671074"/>
    <lineage>
        <taxon>Bacteria</taxon>
        <taxon>Pseudomonadati</taxon>
        <taxon>Pseudomonadota</taxon>
        <taxon>Gammaproteobacteria</taxon>
        <taxon>Vibrionales</taxon>
        <taxon>Vibrionaceae</taxon>
        <taxon>Vibrio</taxon>
    </lineage>
</organism>
<gene>
    <name evidence="6" type="ORF">VMB_11440</name>
</gene>
<dbReference type="InterPro" id="IPR050706">
    <property type="entry name" value="Cyclic-di-GMP_PDE-like"/>
</dbReference>
<feature type="modified residue" description="4-aspartylphosphate" evidence="2">
    <location>
        <position position="58"/>
    </location>
</feature>
<dbReference type="Gene3D" id="3.40.50.2300">
    <property type="match status" value="1"/>
</dbReference>
<dbReference type="SMART" id="SM00421">
    <property type="entry name" value="HTH_LUXR"/>
    <property type="match status" value="1"/>
</dbReference>
<reference evidence="6 7" key="1">
    <citation type="journal article" date="2009" name="BMC Evol. Biol.">
        <title>Genomic taxonomy of Vibrios.</title>
        <authorList>
            <person name="Thompson C.C."/>
            <person name="Vicente A.C."/>
            <person name="Souza R.C."/>
            <person name="Vasconcelos A.T."/>
            <person name="Vesth T."/>
            <person name="Alves N.Jr."/>
            <person name="Ussery D.W."/>
            <person name="Iida T."/>
            <person name="Thompson F.L."/>
        </authorList>
    </citation>
    <scope>NUCLEOTIDE SEQUENCE [LARGE SCALE GENOMIC DNA]</scope>
    <source>
        <strain evidence="6 7">VM603</strain>
    </source>
</reference>
<keyword evidence="1" id="KW-0238">DNA-binding</keyword>
<dbReference type="GO" id="GO:0006355">
    <property type="term" value="P:regulation of DNA-templated transcription"/>
    <property type="evidence" value="ECO:0007669"/>
    <property type="project" value="InterPro"/>
</dbReference>
<dbReference type="Pfam" id="PF00072">
    <property type="entry name" value="Response_reg"/>
    <property type="match status" value="1"/>
</dbReference>
<dbReference type="CDD" id="cd06170">
    <property type="entry name" value="LuxR_C_like"/>
    <property type="match status" value="1"/>
</dbReference>
<protein>
    <submittedName>
        <fullName evidence="6">Response regulator VieA</fullName>
    </submittedName>
</protein>
<dbReference type="InterPro" id="IPR000792">
    <property type="entry name" value="Tscrpt_reg_LuxR_C"/>
</dbReference>
<dbReference type="Gene3D" id="1.10.10.10">
    <property type="entry name" value="Winged helix-like DNA-binding domain superfamily/Winged helix DNA-binding domain"/>
    <property type="match status" value="1"/>
</dbReference>
<name>D2YC97_VIBMI</name>
<feature type="domain" description="EAL" evidence="5">
    <location>
        <begin position="141"/>
        <end position="390"/>
    </location>
</feature>
<sequence>MRVNNLMKILIVEDDRIQATSLKLKLRHLGLDEVILAENGFAALELCNKVGIDLIFCDIRMPQMDGISLLSQLGEHFPKLGVIILSAVDDAILELTRNMCSLAGFPFVDSLSKPYQMEELQRVIERFQEQARPEISFKQPIVLTCEEVEQAFIHDHIFNYYQPQFDFRSGAIVGVEVLVRYEHPTYGMLSPAVFLPLIEQCGLHEKLFLTVLEKAVSALASIDADLQLSVNISQCNLQQSICDPILAICDKHGFAASKLILEMTEHEVYNGTTTSLANLARLRMYGVGLSIDDFGTGYASLGQLAKLPFTELKIDRSFVHDLATNYKHQQLTNMCLLLAQSLGLHCVVEGVENEETWQYLRNLGVDTCQGYYAAKPMPIVQLSELYTKNRRQCLDCQSTDDGWQILMADSQVLSANALQKLMQKENKVSKVFVAQDIEQTLHKLRDLPINLVVVESRFLSGMSVDAFRDLLAPYYQGLVIVLQDGLVPSLHSQECHSVVWKANTLSETANRILTQAEQHSAQASCAMQQSELAQLSERELLVANMLVEGLTNKQIAQQLDINQKTVSTYKARIMNKLGIKSAMELVRFITLK</sequence>
<dbReference type="Pfam" id="PF00563">
    <property type="entry name" value="EAL"/>
    <property type="match status" value="1"/>
</dbReference>
<dbReference type="InterPro" id="IPR001633">
    <property type="entry name" value="EAL_dom"/>
</dbReference>
<dbReference type="PROSITE" id="PS50110">
    <property type="entry name" value="RESPONSE_REGULATORY"/>
    <property type="match status" value="1"/>
</dbReference>
<dbReference type="PROSITE" id="PS00622">
    <property type="entry name" value="HTH_LUXR_1"/>
    <property type="match status" value="1"/>
</dbReference>
<evidence type="ECO:0000313" key="7">
    <source>
        <dbReference type="Proteomes" id="UP000004827"/>
    </source>
</evidence>
<evidence type="ECO:0000259" key="3">
    <source>
        <dbReference type="PROSITE" id="PS50043"/>
    </source>
</evidence>
<dbReference type="PANTHER" id="PTHR33121:SF79">
    <property type="entry name" value="CYCLIC DI-GMP PHOSPHODIESTERASE PDED-RELATED"/>
    <property type="match status" value="1"/>
</dbReference>
<evidence type="ECO:0000313" key="6">
    <source>
        <dbReference type="EMBL" id="EEW07594.1"/>
    </source>
</evidence>
<dbReference type="SUPFAM" id="SSF141868">
    <property type="entry name" value="EAL domain-like"/>
    <property type="match status" value="1"/>
</dbReference>
<dbReference type="GO" id="GO:0003677">
    <property type="term" value="F:DNA binding"/>
    <property type="evidence" value="ECO:0007669"/>
    <property type="project" value="UniProtKB-KW"/>
</dbReference>
<dbReference type="GO" id="GO:0000160">
    <property type="term" value="P:phosphorelay signal transduction system"/>
    <property type="evidence" value="ECO:0007669"/>
    <property type="project" value="InterPro"/>
</dbReference>
<feature type="domain" description="Response regulatory" evidence="4">
    <location>
        <begin position="8"/>
        <end position="128"/>
    </location>
</feature>
<evidence type="ECO:0000256" key="1">
    <source>
        <dbReference type="ARBA" id="ARBA00023125"/>
    </source>
</evidence>
<dbReference type="Proteomes" id="UP000004827">
    <property type="component" value="Unassembled WGS sequence"/>
</dbReference>